<organism evidence="1 2">
    <name type="scientific">Bordetella genomosp. 10</name>
    <dbReference type="NCBI Taxonomy" id="1416804"/>
    <lineage>
        <taxon>Bacteria</taxon>
        <taxon>Pseudomonadati</taxon>
        <taxon>Pseudomonadota</taxon>
        <taxon>Betaproteobacteria</taxon>
        <taxon>Burkholderiales</taxon>
        <taxon>Alcaligenaceae</taxon>
        <taxon>Bordetella</taxon>
    </lineage>
</organism>
<dbReference type="EMBL" id="NEVM01000001">
    <property type="protein sequence ID" value="OZI37652.1"/>
    <property type="molecule type" value="Genomic_DNA"/>
</dbReference>
<evidence type="ECO:0008006" key="3">
    <source>
        <dbReference type="Google" id="ProtNLM"/>
    </source>
</evidence>
<dbReference type="Proteomes" id="UP000216020">
    <property type="component" value="Unassembled WGS sequence"/>
</dbReference>
<evidence type="ECO:0000313" key="2">
    <source>
        <dbReference type="Proteomes" id="UP000216020"/>
    </source>
</evidence>
<reference evidence="2" key="1">
    <citation type="submission" date="2017-05" db="EMBL/GenBank/DDBJ databases">
        <title>Complete and WGS of Bordetella genogroups.</title>
        <authorList>
            <person name="Spilker T."/>
            <person name="Lipuma J."/>
        </authorList>
    </citation>
    <scope>NUCLEOTIDE SEQUENCE [LARGE SCALE GENOMIC DNA]</scope>
    <source>
        <strain evidence="2">AU16122</strain>
    </source>
</reference>
<protein>
    <recommendedName>
        <fullName evidence="3">Acyl-CoA dehydrogenase</fullName>
    </recommendedName>
</protein>
<dbReference type="AlphaFoldDB" id="A0A261SL30"/>
<dbReference type="Gene3D" id="2.40.110.10">
    <property type="entry name" value="Butyryl-CoA Dehydrogenase, subunit A, domain 2"/>
    <property type="match status" value="1"/>
</dbReference>
<accession>A0A261SL30</accession>
<proteinExistence type="predicted"/>
<dbReference type="SUPFAM" id="SSF56645">
    <property type="entry name" value="Acyl-CoA dehydrogenase NM domain-like"/>
    <property type="match status" value="1"/>
</dbReference>
<comment type="caution">
    <text evidence="1">The sequence shown here is derived from an EMBL/GenBank/DDBJ whole genome shotgun (WGS) entry which is preliminary data.</text>
</comment>
<gene>
    <name evidence="1" type="ORF">CAL29_04460</name>
</gene>
<dbReference type="InterPro" id="IPR046373">
    <property type="entry name" value="Acyl-CoA_Oxase/DH_mid-dom_sf"/>
</dbReference>
<keyword evidence="2" id="KW-1185">Reference proteome</keyword>
<sequence>MPWSDDDPAASLRALISHFGDPPLPGAGRTLDRWRILAEVAAMDVAAIKLYEGHTDAVAILAELDPGGRIDRLARAQVEDAPVWAVWAAQPPDARVDGVARAEGVALSGRKAWCSGAPWVTHALVTYFDEAGEAALAAVCLDAPGVRVTAEGWQAVGMGRTRSVDVCFDQTPAWPVGAAGAYVARPGFWHGGAGIAACWYGAALPLARALRAAQARRAEPHALAHLGRVDVSLRQVAALLRETARAIDDDPRGDAQAPALRVRAAAEAAALGVIEAAGKGLGPAPFCRDAALARRYADLPVFLRQSHAERDLAQLGQGVARHTTAEDAWRL</sequence>
<dbReference type="InterPro" id="IPR009100">
    <property type="entry name" value="AcylCoA_DH/oxidase_NM_dom_sf"/>
</dbReference>
<name>A0A261SL30_9BORD</name>
<evidence type="ECO:0000313" key="1">
    <source>
        <dbReference type="EMBL" id="OZI37652.1"/>
    </source>
</evidence>
<dbReference type="GO" id="GO:0016627">
    <property type="term" value="F:oxidoreductase activity, acting on the CH-CH group of donors"/>
    <property type="evidence" value="ECO:0007669"/>
    <property type="project" value="InterPro"/>
</dbReference>